<dbReference type="InterPro" id="IPR050640">
    <property type="entry name" value="Bact_2-comp_sensor_kinase"/>
</dbReference>
<feature type="transmembrane region" description="Helical" evidence="1">
    <location>
        <begin position="118"/>
        <end position="143"/>
    </location>
</feature>
<accession>A0ABV6HPL1</accession>
<keyword evidence="3" id="KW-0808">Transferase</keyword>
<evidence type="ECO:0000313" key="3">
    <source>
        <dbReference type="EMBL" id="MFC0320823.1"/>
    </source>
</evidence>
<dbReference type="PANTHER" id="PTHR34220:SF7">
    <property type="entry name" value="SENSOR HISTIDINE KINASE YPDA"/>
    <property type="match status" value="1"/>
</dbReference>
<dbReference type="Pfam" id="PF06580">
    <property type="entry name" value="His_kinase"/>
    <property type="match status" value="1"/>
</dbReference>
<dbReference type="InterPro" id="IPR010559">
    <property type="entry name" value="Sig_transdc_His_kin_internal"/>
</dbReference>
<keyword evidence="1" id="KW-0472">Membrane</keyword>
<dbReference type="PANTHER" id="PTHR34220">
    <property type="entry name" value="SENSOR HISTIDINE KINASE YPDA"/>
    <property type="match status" value="1"/>
</dbReference>
<proteinExistence type="predicted"/>
<evidence type="ECO:0000313" key="4">
    <source>
        <dbReference type="Proteomes" id="UP001589774"/>
    </source>
</evidence>
<dbReference type="EMBL" id="JBHLWO010000002">
    <property type="protein sequence ID" value="MFC0320823.1"/>
    <property type="molecule type" value="Genomic_DNA"/>
</dbReference>
<gene>
    <name evidence="3" type="ORF">ACFFI0_21035</name>
</gene>
<sequence>MRNIFQQDNRFIQEVNGNLVFCLLKMMRNQEETVHVKGKSKAKRFILVAFTFICSYVTSFTIFPYAYWKSYFGMPIFSLVIDVLINLVFCLVIVELSLFIDHILNKKISWITHPIRRLLVQTLLHILGTLFLIICLVFLYYVFGKQNTNQSPYVGLREGLYTVIAVILWALMVSGLNTGYYLLVNWKTATMTAAAYKIKAAEHKQLAAEIELQALKLQLDPHFVFNNLSVLSELILKDQQLGYAYTENFTKVYRYLLVNSKKKLVPLSEELKFLDAYLFLIHNRMGSGSVFQINIDESKLNMLIPPITLQIFIENALKYNRTEEEDPLVVHIYSNDQDELVVSNSLLPLIKKPHSTGIGLKNIISRYALLSDRVPSVEQSDKTFTVKVPLIT</sequence>
<reference evidence="3 4" key="1">
    <citation type="submission" date="2024-09" db="EMBL/GenBank/DDBJ databases">
        <authorList>
            <person name="Sun Q."/>
            <person name="Mori K."/>
        </authorList>
    </citation>
    <scope>NUCLEOTIDE SEQUENCE [LARGE SCALE GENOMIC DNA]</scope>
    <source>
        <strain evidence="3 4">CCM 7765</strain>
    </source>
</reference>
<keyword evidence="3" id="KW-0418">Kinase</keyword>
<evidence type="ECO:0000259" key="2">
    <source>
        <dbReference type="Pfam" id="PF06580"/>
    </source>
</evidence>
<evidence type="ECO:0000256" key="1">
    <source>
        <dbReference type="SAM" id="Phobius"/>
    </source>
</evidence>
<dbReference type="Proteomes" id="UP001589774">
    <property type="component" value="Unassembled WGS sequence"/>
</dbReference>
<organism evidence="3 4">
    <name type="scientific">Olivibacter oleidegradans</name>
    <dbReference type="NCBI Taxonomy" id="760123"/>
    <lineage>
        <taxon>Bacteria</taxon>
        <taxon>Pseudomonadati</taxon>
        <taxon>Bacteroidota</taxon>
        <taxon>Sphingobacteriia</taxon>
        <taxon>Sphingobacteriales</taxon>
        <taxon>Sphingobacteriaceae</taxon>
        <taxon>Olivibacter</taxon>
    </lineage>
</organism>
<keyword evidence="1" id="KW-0812">Transmembrane</keyword>
<feature type="transmembrane region" description="Helical" evidence="1">
    <location>
        <begin position="163"/>
        <end position="183"/>
    </location>
</feature>
<dbReference type="EC" id="2.7.13.3" evidence="3"/>
<comment type="caution">
    <text evidence="3">The sequence shown here is derived from an EMBL/GenBank/DDBJ whole genome shotgun (WGS) entry which is preliminary data.</text>
</comment>
<keyword evidence="1" id="KW-1133">Transmembrane helix</keyword>
<feature type="domain" description="Signal transduction histidine kinase internal region" evidence="2">
    <location>
        <begin position="211"/>
        <end position="286"/>
    </location>
</feature>
<name>A0ABV6HPL1_9SPHI</name>
<dbReference type="GO" id="GO:0004673">
    <property type="term" value="F:protein histidine kinase activity"/>
    <property type="evidence" value="ECO:0007669"/>
    <property type="project" value="UniProtKB-EC"/>
</dbReference>
<keyword evidence="4" id="KW-1185">Reference proteome</keyword>
<feature type="transmembrane region" description="Helical" evidence="1">
    <location>
        <begin position="45"/>
        <end position="68"/>
    </location>
</feature>
<feature type="transmembrane region" description="Helical" evidence="1">
    <location>
        <begin position="74"/>
        <end position="98"/>
    </location>
</feature>
<protein>
    <submittedName>
        <fullName evidence="3">Sensor histidine kinase</fullName>
        <ecNumber evidence="3">2.7.13.3</ecNumber>
    </submittedName>
</protein>